<dbReference type="Gene3D" id="2.70.170.10">
    <property type="entry name" value="Neurotransmitter-gated ion-channel ligand-binding domain"/>
    <property type="match status" value="1"/>
</dbReference>
<evidence type="ECO:0000256" key="5">
    <source>
        <dbReference type="RuleBase" id="RU000687"/>
    </source>
</evidence>
<dbReference type="AlphaFoldDB" id="A0A6P4YK77"/>
<keyword evidence="6" id="KW-0175">Coiled coil</keyword>
<dbReference type="PANTHER" id="PTHR18945">
    <property type="entry name" value="NEUROTRANSMITTER GATED ION CHANNEL"/>
    <property type="match status" value="1"/>
</dbReference>
<dbReference type="PROSITE" id="PS00236">
    <property type="entry name" value="NEUROTR_ION_CHANNEL"/>
    <property type="match status" value="1"/>
</dbReference>
<accession>A0A6P4YK77</accession>
<feature type="coiled-coil region" evidence="6">
    <location>
        <begin position="363"/>
        <end position="390"/>
    </location>
</feature>
<dbReference type="CDD" id="cd18997">
    <property type="entry name" value="LGIC_ECD_nAChR"/>
    <property type="match status" value="1"/>
</dbReference>
<feature type="transmembrane region" description="Helical" evidence="5">
    <location>
        <begin position="283"/>
        <end position="305"/>
    </location>
</feature>
<feature type="transmembrane region" description="Helical" evidence="5">
    <location>
        <begin position="404"/>
        <end position="422"/>
    </location>
</feature>
<dbReference type="InterPro" id="IPR036734">
    <property type="entry name" value="Neur_chan_lig-bd_sf"/>
</dbReference>
<evidence type="ECO:0000313" key="10">
    <source>
        <dbReference type="RefSeq" id="XP_019622149.1"/>
    </source>
</evidence>
<keyword evidence="3 5" id="KW-1133">Transmembrane helix</keyword>
<protein>
    <submittedName>
        <fullName evidence="10">Neuronal acetylcholine receptor subunit alpha-9-II-like</fullName>
    </submittedName>
</protein>
<dbReference type="InterPro" id="IPR006201">
    <property type="entry name" value="Neur_channel"/>
</dbReference>
<organism evidence="9 10">
    <name type="scientific">Branchiostoma belcheri</name>
    <name type="common">Amphioxus</name>
    <dbReference type="NCBI Taxonomy" id="7741"/>
    <lineage>
        <taxon>Eukaryota</taxon>
        <taxon>Metazoa</taxon>
        <taxon>Chordata</taxon>
        <taxon>Cephalochordata</taxon>
        <taxon>Leptocardii</taxon>
        <taxon>Amphioxiformes</taxon>
        <taxon>Branchiostomatidae</taxon>
        <taxon>Branchiostoma</taxon>
    </lineage>
</organism>
<dbReference type="Pfam" id="PF02932">
    <property type="entry name" value="Neur_chan_memb"/>
    <property type="match status" value="1"/>
</dbReference>
<evidence type="ECO:0000256" key="4">
    <source>
        <dbReference type="ARBA" id="ARBA00023136"/>
    </source>
</evidence>
<sequence>MTSITSTVFVFVLSSLTYSVTGVSEKEVADRILTGYQKDGRPLQNPAQAVLLSLDVSQLQIIKLRWRDDFLTWNPADFGNITSISLKSEEIWRPVLVNYNREHEDGWSDTPDTNAIVRSNGEVHWAYPITIHSTCVLDIARFPFDVQRCLLKFGSWEYDETTLKLVNYSDTGRTNRFVENGEWTLLSFDHKINQVEYSCCPGVLWDDITFTITLKRRSTYFIFYILSPSVILAFMAVCGFWLPPHAGSRLSLCITLMLTLSVFLQVVNGHLPDSGTSIPLMNVFFGATIILVSASSALTIFILSLHFKTGFDPQPVPGWLRCIFCLGPPPPNVERTGRKVRILNPPVHIERVERPASFVTDRVKATMQLVRRARRILQQLREDYDRKIRKEKIEKEWKILAEKIDKCLLVAFFVSLVVITGIEKEWKILAEKIDKCLLAAFFVSLVVITGVFLGQNK</sequence>
<dbReference type="RefSeq" id="XP_019622149.1">
    <property type="nucleotide sequence ID" value="XM_019766590.1"/>
</dbReference>
<keyword evidence="4 5" id="KW-0472">Membrane</keyword>
<dbReference type="GO" id="GO:0016020">
    <property type="term" value="C:membrane"/>
    <property type="evidence" value="ECO:0007669"/>
    <property type="project" value="UniProtKB-SubCell"/>
</dbReference>
<dbReference type="SUPFAM" id="SSF90112">
    <property type="entry name" value="Neurotransmitter-gated ion-channel transmembrane pore"/>
    <property type="match status" value="1"/>
</dbReference>
<keyword evidence="9" id="KW-1185">Reference proteome</keyword>
<feature type="transmembrane region" description="Helical" evidence="5">
    <location>
        <begin position="221"/>
        <end position="243"/>
    </location>
</feature>
<dbReference type="GO" id="GO:0004888">
    <property type="term" value="F:transmembrane signaling receptor activity"/>
    <property type="evidence" value="ECO:0007669"/>
    <property type="project" value="InterPro"/>
</dbReference>
<feature type="chain" id="PRO_5028521244" evidence="5">
    <location>
        <begin position="23"/>
        <end position="457"/>
    </location>
</feature>
<dbReference type="GO" id="GO:0005230">
    <property type="term" value="F:extracellular ligand-gated monoatomic ion channel activity"/>
    <property type="evidence" value="ECO:0007669"/>
    <property type="project" value="InterPro"/>
</dbReference>
<dbReference type="FunFam" id="2.70.170.10:FF:000030">
    <property type="entry name" value="AcetylCholine Receptor"/>
    <property type="match status" value="1"/>
</dbReference>
<keyword evidence="5" id="KW-0407">Ion channel</keyword>
<dbReference type="Gene3D" id="1.20.58.390">
    <property type="entry name" value="Neurotransmitter-gated ion-channel transmembrane domain"/>
    <property type="match status" value="1"/>
</dbReference>
<feature type="signal peptide" evidence="5">
    <location>
        <begin position="1"/>
        <end position="22"/>
    </location>
</feature>
<evidence type="ECO:0000259" key="7">
    <source>
        <dbReference type="Pfam" id="PF02931"/>
    </source>
</evidence>
<comment type="similarity">
    <text evidence="5">Belongs to the ligand-gated ion channel (TC 1.A.9) family.</text>
</comment>
<feature type="transmembrane region" description="Helical" evidence="5">
    <location>
        <begin position="437"/>
        <end position="454"/>
    </location>
</feature>
<dbReference type="Pfam" id="PF02931">
    <property type="entry name" value="Neur_chan_LBD"/>
    <property type="match status" value="1"/>
</dbReference>
<dbReference type="GeneID" id="109468342"/>
<dbReference type="SUPFAM" id="SSF63712">
    <property type="entry name" value="Nicotinic receptor ligand binding domain-like"/>
    <property type="match status" value="1"/>
</dbReference>
<name>A0A6P4YK77_BRABE</name>
<keyword evidence="5" id="KW-0732">Signal</keyword>
<dbReference type="InterPro" id="IPR038050">
    <property type="entry name" value="Neuro_actylchol_rec"/>
</dbReference>
<evidence type="ECO:0000256" key="2">
    <source>
        <dbReference type="ARBA" id="ARBA00022692"/>
    </source>
</evidence>
<keyword evidence="5" id="KW-0406">Ion transport</keyword>
<evidence type="ECO:0000256" key="6">
    <source>
        <dbReference type="SAM" id="Coils"/>
    </source>
</evidence>
<evidence type="ECO:0000256" key="1">
    <source>
        <dbReference type="ARBA" id="ARBA00004141"/>
    </source>
</evidence>
<dbReference type="KEGG" id="bbel:109468342"/>
<reference evidence="10" key="1">
    <citation type="submission" date="2025-08" db="UniProtKB">
        <authorList>
            <consortium name="RefSeq"/>
        </authorList>
    </citation>
    <scope>IDENTIFICATION</scope>
    <source>
        <tissue evidence="10">Gonad</tissue>
    </source>
</reference>
<feature type="domain" description="Neurotransmitter-gated ion-channel ligand-binding" evidence="7">
    <location>
        <begin position="26"/>
        <end position="217"/>
    </location>
</feature>
<evidence type="ECO:0000256" key="3">
    <source>
        <dbReference type="ARBA" id="ARBA00022989"/>
    </source>
</evidence>
<comment type="subcellular location">
    <subcellularLocation>
        <location evidence="1">Membrane</location>
        <topology evidence="1">Multi-pass membrane protein</topology>
    </subcellularLocation>
</comment>
<dbReference type="InterPro" id="IPR006029">
    <property type="entry name" value="Neurotrans-gated_channel_TM"/>
</dbReference>
<dbReference type="CDD" id="cd19051">
    <property type="entry name" value="LGIC_TM_cation"/>
    <property type="match status" value="1"/>
</dbReference>
<keyword evidence="5" id="KW-0813">Transport</keyword>
<gene>
    <name evidence="10" type="primary">LOC109468342</name>
</gene>
<evidence type="ECO:0000313" key="9">
    <source>
        <dbReference type="Proteomes" id="UP000515135"/>
    </source>
</evidence>
<dbReference type="Proteomes" id="UP000515135">
    <property type="component" value="Unplaced"/>
</dbReference>
<feature type="transmembrane region" description="Helical" evidence="5">
    <location>
        <begin position="250"/>
        <end position="271"/>
    </location>
</feature>
<dbReference type="InterPro" id="IPR018000">
    <property type="entry name" value="Neurotransmitter_ion_chnl_CS"/>
</dbReference>
<proteinExistence type="inferred from homology"/>
<keyword evidence="2 5" id="KW-0812">Transmembrane</keyword>
<evidence type="ECO:0000259" key="8">
    <source>
        <dbReference type="Pfam" id="PF02932"/>
    </source>
</evidence>
<dbReference type="InterPro" id="IPR006202">
    <property type="entry name" value="Neur_chan_lig-bd"/>
</dbReference>
<dbReference type="PRINTS" id="PR00252">
    <property type="entry name" value="NRIONCHANNEL"/>
</dbReference>
<dbReference type="InterPro" id="IPR036719">
    <property type="entry name" value="Neuro-gated_channel_TM_sf"/>
</dbReference>
<feature type="domain" description="Neurotransmitter-gated ion-channel transmembrane" evidence="8">
    <location>
        <begin position="226"/>
        <end position="324"/>
    </location>
</feature>
<dbReference type="OrthoDB" id="10014614at2759"/>